<dbReference type="Pfam" id="PF26080">
    <property type="entry name" value="CUB_animal"/>
    <property type="match status" value="1"/>
</dbReference>
<evidence type="ECO:0000313" key="5">
    <source>
        <dbReference type="Proteomes" id="UP001461498"/>
    </source>
</evidence>
<feature type="domain" description="CUB" evidence="3">
    <location>
        <begin position="80"/>
        <end position="198"/>
    </location>
</feature>
<feature type="disulfide bond" evidence="2">
    <location>
        <begin position="139"/>
        <end position="156"/>
    </location>
</feature>
<evidence type="ECO:0000313" key="4">
    <source>
        <dbReference type="EMBL" id="KAK9496784.1"/>
    </source>
</evidence>
<reference evidence="4 5" key="1">
    <citation type="submission" date="2022-12" db="EMBL/GenBank/DDBJ databases">
        <title>Chromosome-level genome assembly of true bugs.</title>
        <authorList>
            <person name="Ma L."/>
            <person name="Li H."/>
        </authorList>
    </citation>
    <scope>NUCLEOTIDE SEQUENCE [LARGE SCALE GENOMIC DNA]</scope>
    <source>
        <strain evidence="4">Lab_2022b</strain>
    </source>
</reference>
<evidence type="ECO:0000256" key="2">
    <source>
        <dbReference type="PROSITE-ProRule" id="PRU00059"/>
    </source>
</evidence>
<dbReference type="InterPro" id="IPR035914">
    <property type="entry name" value="Sperma_CUB_dom_sf"/>
</dbReference>
<dbReference type="InterPro" id="IPR000859">
    <property type="entry name" value="CUB_dom"/>
</dbReference>
<dbReference type="PANTHER" id="PTHR33236">
    <property type="entry name" value="INTRAFLAGELLAR TRANSPORT PROTEIN 122 FAMILY PROTEIN-RELATED"/>
    <property type="match status" value="1"/>
</dbReference>
<dbReference type="SUPFAM" id="SSF49854">
    <property type="entry name" value="Spermadhesin, CUB domain"/>
    <property type="match status" value="1"/>
</dbReference>
<protein>
    <recommendedName>
        <fullName evidence="3">CUB domain-containing protein</fullName>
    </recommendedName>
</protein>
<dbReference type="PROSITE" id="PS01180">
    <property type="entry name" value="CUB"/>
    <property type="match status" value="1"/>
</dbReference>
<organism evidence="4 5">
    <name type="scientific">Rhynocoris fuscipes</name>
    <dbReference type="NCBI Taxonomy" id="488301"/>
    <lineage>
        <taxon>Eukaryota</taxon>
        <taxon>Metazoa</taxon>
        <taxon>Ecdysozoa</taxon>
        <taxon>Arthropoda</taxon>
        <taxon>Hexapoda</taxon>
        <taxon>Insecta</taxon>
        <taxon>Pterygota</taxon>
        <taxon>Neoptera</taxon>
        <taxon>Paraneoptera</taxon>
        <taxon>Hemiptera</taxon>
        <taxon>Heteroptera</taxon>
        <taxon>Panheteroptera</taxon>
        <taxon>Cimicomorpha</taxon>
        <taxon>Reduviidae</taxon>
        <taxon>Harpactorinae</taxon>
        <taxon>Harpactorini</taxon>
        <taxon>Rhynocoris</taxon>
    </lineage>
</organism>
<dbReference type="InterPro" id="IPR058698">
    <property type="entry name" value="CUB_metazoa"/>
</dbReference>
<dbReference type="PANTHER" id="PTHR33236:SF6">
    <property type="entry name" value="CUB DOMAIN-CONTAINING PROTEIN"/>
    <property type="match status" value="1"/>
</dbReference>
<keyword evidence="5" id="KW-1185">Reference proteome</keyword>
<dbReference type="Gene3D" id="2.60.120.290">
    <property type="entry name" value="Spermadhesin, CUB domain"/>
    <property type="match status" value="1"/>
</dbReference>
<proteinExistence type="predicted"/>
<gene>
    <name evidence="4" type="ORF">O3M35_012977</name>
</gene>
<dbReference type="Proteomes" id="UP001461498">
    <property type="component" value="Unassembled WGS sequence"/>
</dbReference>
<keyword evidence="1 2" id="KW-1015">Disulfide bond</keyword>
<evidence type="ECO:0000259" key="3">
    <source>
        <dbReference type="PROSITE" id="PS01180"/>
    </source>
</evidence>
<comment type="caution">
    <text evidence="2">Lacks conserved residue(s) required for the propagation of feature annotation.</text>
</comment>
<sequence length="376" mass="40513">MKRRRVKRPTEFNIQSNSSPRESRLLSLFTVIQFSNNGCLASNGDNGTCLTSSECAARGGIASGPCARSFGVCCVFLATCGQTTRQNCTYFVNPNYPKSYDGTGSCQLTIQKAHPDVCQYRIDFDQFKLAGPESTNNVCNNDQFIVSGGNPIPGICGVNNGNHMYIDAGTGPTNPITLTVVTSGPSFARNWKMKVCQIPCSSTYRAEEGCLQYFTGVSGQIKSYNYDPVSGLQLSNQDYSACIRIERNFCGIQYSACPDPSNNRSSSFTMSGVTVGNAPVTSMVGGIGPNSCNADWIIIPCAMNQGRPPSTPPTCVDRICGGTFSSEVSTTPATVFSTVKPFRIIVHTDNVEAPNDMGNRGFCLNYVQQPCTNKLN</sequence>
<accession>A0AAW1CHF6</accession>
<dbReference type="AlphaFoldDB" id="A0AAW1CHF6"/>
<evidence type="ECO:0000256" key="1">
    <source>
        <dbReference type="ARBA" id="ARBA00023157"/>
    </source>
</evidence>
<comment type="caution">
    <text evidence="4">The sequence shown here is derived from an EMBL/GenBank/DDBJ whole genome shotgun (WGS) entry which is preliminary data.</text>
</comment>
<dbReference type="EMBL" id="JAPXFL010000055">
    <property type="protein sequence ID" value="KAK9496784.1"/>
    <property type="molecule type" value="Genomic_DNA"/>
</dbReference>
<name>A0AAW1CHF6_9HEMI</name>